<proteinExistence type="predicted"/>
<protein>
    <submittedName>
        <fullName evidence="2">Uncharacterized protein</fullName>
    </submittedName>
</protein>
<feature type="region of interest" description="Disordered" evidence="1">
    <location>
        <begin position="58"/>
        <end position="79"/>
    </location>
</feature>
<accession>A0A151WEN1</accession>
<evidence type="ECO:0000256" key="1">
    <source>
        <dbReference type="SAM" id="MobiDB-lite"/>
    </source>
</evidence>
<sequence length="143" mass="16768">RRVYFWRNVKWDKKSIQEYFSKRLRDRVVRRCSIVRSPSRQVMSVSLQQRTVSRRRQVGLGRTRPAKETNPICGDKTGREVERKEEAWARERVSSTASDVLIEPSGPWTMTNEKPCPFWFAHVTTTTTTAILARYPIVPNVCR</sequence>
<name>A0A151WEN1_9HYME</name>
<reference evidence="2 3" key="1">
    <citation type="submission" date="2015-09" db="EMBL/GenBank/DDBJ databases">
        <title>Trachymyrmex zeteki WGS genome.</title>
        <authorList>
            <person name="Nygaard S."/>
            <person name="Hu H."/>
            <person name="Boomsma J."/>
            <person name="Zhang G."/>
        </authorList>
    </citation>
    <scope>NUCLEOTIDE SEQUENCE [LARGE SCALE GENOMIC DNA]</scope>
    <source>
        <strain evidence="2">Tzet28-1</strain>
        <tissue evidence="2">Whole body</tissue>
    </source>
</reference>
<dbReference type="EMBL" id="KQ983238">
    <property type="protein sequence ID" value="KYQ46266.1"/>
    <property type="molecule type" value="Genomic_DNA"/>
</dbReference>
<gene>
    <name evidence="2" type="ORF">ALC60_14688</name>
</gene>
<feature type="non-terminal residue" evidence="2">
    <location>
        <position position="1"/>
    </location>
</feature>
<dbReference type="Proteomes" id="UP000075809">
    <property type="component" value="Unassembled WGS sequence"/>
</dbReference>
<evidence type="ECO:0000313" key="3">
    <source>
        <dbReference type="Proteomes" id="UP000075809"/>
    </source>
</evidence>
<dbReference type="AlphaFoldDB" id="A0A151WEN1"/>
<evidence type="ECO:0000313" key="2">
    <source>
        <dbReference type="EMBL" id="KYQ46266.1"/>
    </source>
</evidence>
<organism evidence="2 3">
    <name type="scientific">Mycetomoellerius zeteki</name>
    <dbReference type="NCBI Taxonomy" id="64791"/>
    <lineage>
        <taxon>Eukaryota</taxon>
        <taxon>Metazoa</taxon>
        <taxon>Ecdysozoa</taxon>
        <taxon>Arthropoda</taxon>
        <taxon>Hexapoda</taxon>
        <taxon>Insecta</taxon>
        <taxon>Pterygota</taxon>
        <taxon>Neoptera</taxon>
        <taxon>Endopterygota</taxon>
        <taxon>Hymenoptera</taxon>
        <taxon>Apocrita</taxon>
        <taxon>Aculeata</taxon>
        <taxon>Formicoidea</taxon>
        <taxon>Formicidae</taxon>
        <taxon>Myrmicinae</taxon>
        <taxon>Mycetomoellerius</taxon>
    </lineage>
</organism>
<keyword evidence="3" id="KW-1185">Reference proteome</keyword>